<dbReference type="InterPro" id="IPR007409">
    <property type="entry name" value="Restrct_endonuc_type1_HsdR_N"/>
</dbReference>
<gene>
    <name evidence="12" type="ORF">R9Z33_24685</name>
</gene>
<dbReference type="InterPro" id="IPR055180">
    <property type="entry name" value="HsdR_RecA-like_helicase_dom_2"/>
</dbReference>
<evidence type="ECO:0000256" key="3">
    <source>
        <dbReference type="ARBA" id="ARBA00022722"/>
    </source>
</evidence>
<comment type="catalytic activity">
    <reaction evidence="1 10">
        <text>Endonucleolytic cleavage of DNA to give random double-stranded fragments with terminal 5'-phosphates, ATP is simultaneously hydrolyzed.</text>
        <dbReference type="EC" id="3.1.21.3"/>
    </reaction>
</comment>
<dbReference type="SUPFAM" id="SSF52540">
    <property type="entry name" value="P-loop containing nucleoside triphosphate hydrolases"/>
    <property type="match status" value="1"/>
</dbReference>
<evidence type="ECO:0000256" key="10">
    <source>
        <dbReference type="RuleBase" id="RU364115"/>
    </source>
</evidence>
<accession>A0ABZ0PR56</accession>
<dbReference type="Gene3D" id="3.90.1570.50">
    <property type="match status" value="1"/>
</dbReference>
<dbReference type="Pfam" id="PF12008">
    <property type="entry name" value="EcoR124_C"/>
    <property type="match status" value="1"/>
</dbReference>
<dbReference type="Pfam" id="PF18766">
    <property type="entry name" value="SWI2_SNF2"/>
    <property type="match status" value="1"/>
</dbReference>
<evidence type="ECO:0000256" key="1">
    <source>
        <dbReference type="ARBA" id="ARBA00000851"/>
    </source>
</evidence>
<evidence type="ECO:0000256" key="5">
    <source>
        <dbReference type="ARBA" id="ARBA00022747"/>
    </source>
</evidence>
<dbReference type="GO" id="GO:0009035">
    <property type="term" value="F:type I site-specific deoxyribonuclease activity"/>
    <property type="evidence" value="ECO:0007669"/>
    <property type="project" value="UniProtKB-EC"/>
</dbReference>
<organism evidence="12 13">
    <name type="scientific">Sediminicoccus rosea</name>
    <dbReference type="NCBI Taxonomy" id="1225128"/>
    <lineage>
        <taxon>Bacteria</taxon>
        <taxon>Pseudomonadati</taxon>
        <taxon>Pseudomonadota</taxon>
        <taxon>Alphaproteobacteria</taxon>
        <taxon>Acetobacterales</taxon>
        <taxon>Roseomonadaceae</taxon>
        <taxon>Sediminicoccus</taxon>
    </lineage>
</organism>
<dbReference type="EC" id="3.1.21.3" evidence="10"/>
<dbReference type="InterPro" id="IPR027417">
    <property type="entry name" value="P-loop_NTPase"/>
</dbReference>
<comment type="subunit">
    <text evidence="10">The type I restriction/modification system is composed of three polypeptides R, M and S.</text>
</comment>
<comment type="function">
    <text evidence="10">Subunit R is required for both nuclease and ATPase activities, but not for modification.</text>
</comment>
<dbReference type="NCBIfam" id="TIGR00348">
    <property type="entry name" value="hsdR"/>
    <property type="match status" value="1"/>
</dbReference>
<dbReference type="CDD" id="cd18800">
    <property type="entry name" value="SF2_C_EcoR124I-like"/>
    <property type="match status" value="1"/>
</dbReference>
<evidence type="ECO:0000256" key="9">
    <source>
        <dbReference type="ARBA" id="ARBA00023125"/>
    </source>
</evidence>
<keyword evidence="8 10" id="KW-0067">ATP-binding</keyword>
<evidence type="ECO:0000259" key="11">
    <source>
        <dbReference type="PROSITE" id="PS51192"/>
    </source>
</evidence>
<evidence type="ECO:0000256" key="4">
    <source>
        <dbReference type="ARBA" id="ARBA00022741"/>
    </source>
</evidence>
<name>A0ABZ0PR56_9PROT</name>
<evidence type="ECO:0000313" key="13">
    <source>
        <dbReference type="Proteomes" id="UP001305521"/>
    </source>
</evidence>
<keyword evidence="7 10" id="KW-0378">Hydrolase</keyword>
<protein>
    <recommendedName>
        <fullName evidence="10">Type I restriction enzyme endonuclease subunit</fullName>
        <shortName evidence="10">R protein</shortName>
        <ecNumber evidence="10">3.1.21.3</ecNumber>
    </recommendedName>
</protein>
<comment type="similarity">
    <text evidence="2 10">Belongs to the HsdR family.</text>
</comment>
<dbReference type="Pfam" id="PF22679">
    <property type="entry name" value="T1R_D3-like"/>
    <property type="match status" value="1"/>
</dbReference>
<dbReference type="InterPro" id="IPR004473">
    <property type="entry name" value="Restrct_endonuc_typeI_HsdR"/>
</dbReference>
<keyword evidence="12" id="KW-0614">Plasmid</keyword>
<dbReference type="InterPro" id="IPR014001">
    <property type="entry name" value="Helicase_ATP-bd"/>
</dbReference>
<evidence type="ECO:0000256" key="6">
    <source>
        <dbReference type="ARBA" id="ARBA00022759"/>
    </source>
</evidence>
<keyword evidence="9 10" id="KW-0238">DNA-binding</keyword>
<dbReference type="PROSITE" id="PS51192">
    <property type="entry name" value="HELICASE_ATP_BIND_1"/>
    <property type="match status" value="1"/>
</dbReference>
<keyword evidence="6 12" id="KW-0255">Endonuclease</keyword>
<keyword evidence="3" id="KW-0540">Nuclease</keyword>
<sequence length="1009" mass="114773">MTERDFEEALVSKLKSLKYEHRPDICDRATLERNFRMKFEALNRVTLTDGEFSRLLEEIITPDVFSAAKTLRNINSFLRDDGTPLNYTLVNIKDWCKNSFEVVNQLRINTDNSHHRYDVVLLINGVPVVQIELKTLGISPRRAMEQIVEYKNDPGNGYTKTILCFLQIFIVSNRDRTFYFANNNARHFAFNAEERFLPIYEYADSDNKKIVHLDSFAETFLVKCTLGQTISRYMVLVASEQKLLMMRPYQVYAVKAIVESIAQDCGNGYIWHTTGSGKTLTSFKASTLLKDNPDIEKCLFVVDRKDLDRQTREEFNKFQEGCVEENTNTASLVRRLLSDDYADKVIVCTIQKLGLALDENSKRNKQQKKDGKKSFKEQLEPLRDKRIALIFDECHRSQFGENHKAIKEFFPRAQLFGFTGTPIFDQNAAQQKIEDTQASMKTTEDLFQQRLHTYTITHAIEDGNVLRFHVDYYKPQGKTVPKPGEPLAKRAVIEAILAKHDAATGQRRFNALLATSSINDAIEYHSLFKTMQAEKLAADPSFRPLNVACVFSPPADGDPDVKQIQEDLPQEKEDNTVEPEKKKEALKAILADYNAHYGTNHKIGEFDLYYQDVQKRIKDQQWPEADLRKAYPNQPHHKIDITIVVDMLLTGFDSKFLNTLYVDKNLKHHGLIQAFSRTNRVLNATKPYGNILDFRQQQGAVDAAIALFSGEAAAEKAREIWLVDKAPVVIEKLETAVQKLDAFMKSQGLDCAPEAVPNLKGDAARAAFIEHFKEVQRLKTQLDQYTDLTDENRTTIEQVLPRDNLLGFRGAYLETAQRLRAQQGKGQDQDDGKPSQDADQLDFEFVLFASAVIDYDYIMGLIARYSESAPGKQKMSRAELIGLIQSDAKFMDEREDIAAYINTLKAGEGLSERAIRDGYSRFKTEKNAAELAGIAGKHGLASEELQGFVDTILQRMIFDGEALTDLMQPLGLNWKTRRVKELDLMADLLPLLLKRAGGREISGLSAYEQ</sequence>
<dbReference type="PANTHER" id="PTHR30195:SF16">
    <property type="entry name" value="TYPE I RESTRICTION ENZYME ENDONUCLEASE SUBUNIT"/>
    <property type="match status" value="1"/>
</dbReference>
<dbReference type="Proteomes" id="UP001305521">
    <property type="component" value="Plasmid p17"/>
</dbReference>
<evidence type="ECO:0000313" key="12">
    <source>
        <dbReference type="EMBL" id="WPB87758.1"/>
    </source>
</evidence>
<dbReference type="PANTHER" id="PTHR30195">
    <property type="entry name" value="TYPE I SITE-SPECIFIC DEOXYRIBONUCLEASE PROTEIN SUBUNIT M AND R"/>
    <property type="match status" value="1"/>
</dbReference>
<dbReference type="InterPro" id="IPR022625">
    <property type="entry name" value="TypeI_RM_Rsu_C"/>
</dbReference>
<dbReference type="Pfam" id="PF04313">
    <property type="entry name" value="HSDR_N"/>
    <property type="match status" value="1"/>
</dbReference>
<feature type="domain" description="Helicase ATP-binding" evidence="11">
    <location>
        <begin position="259"/>
        <end position="440"/>
    </location>
</feature>
<reference evidence="12 13" key="1">
    <citation type="submission" date="2023-11" db="EMBL/GenBank/DDBJ databases">
        <title>Arctic aerobic anoxygenic photoheterotroph Sediminicoccus rosea KRV36 adapts its photosynthesis to long days of polar summer.</title>
        <authorList>
            <person name="Tomasch J."/>
            <person name="Kopejtka K."/>
            <person name="Bily T."/>
            <person name="Gardiner A.T."/>
            <person name="Gardian Z."/>
            <person name="Shivaramu S."/>
            <person name="Koblizek M."/>
            <person name="Engelhardt F."/>
            <person name="Kaftan D."/>
        </authorList>
    </citation>
    <scope>NUCLEOTIDE SEQUENCE [LARGE SCALE GENOMIC DNA]</scope>
    <source>
        <strain evidence="12 13">R-30</strain>
        <plasmid evidence="12 13">p17</plasmid>
    </source>
</reference>
<geneLocation type="plasmid" evidence="12 13">
    <name>p17</name>
</geneLocation>
<dbReference type="SMART" id="SM00487">
    <property type="entry name" value="DEXDc"/>
    <property type="match status" value="1"/>
</dbReference>
<dbReference type="CDD" id="cd22332">
    <property type="entry name" value="HsdR_N"/>
    <property type="match status" value="1"/>
</dbReference>
<evidence type="ECO:0000256" key="8">
    <source>
        <dbReference type="ARBA" id="ARBA00022840"/>
    </source>
</evidence>
<dbReference type="Gene3D" id="3.40.50.300">
    <property type="entry name" value="P-loop containing nucleotide triphosphate hydrolases"/>
    <property type="match status" value="2"/>
</dbReference>
<proteinExistence type="inferred from homology"/>
<keyword evidence="5 10" id="KW-0680">Restriction system</keyword>
<dbReference type="InterPro" id="IPR051268">
    <property type="entry name" value="Type-I_R_enzyme_R_subunit"/>
</dbReference>
<keyword evidence="4 10" id="KW-0547">Nucleotide-binding</keyword>
<evidence type="ECO:0000256" key="7">
    <source>
        <dbReference type="ARBA" id="ARBA00022801"/>
    </source>
</evidence>
<dbReference type="RefSeq" id="WP_318651710.1">
    <property type="nucleotide sequence ID" value="NZ_CP137853.1"/>
</dbReference>
<dbReference type="InterPro" id="IPR040980">
    <property type="entry name" value="SWI2_SNF2"/>
</dbReference>
<evidence type="ECO:0000256" key="2">
    <source>
        <dbReference type="ARBA" id="ARBA00008598"/>
    </source>
</evidence>
<keyword evidence="13" id="KW-1185">Reference proteome</keyword>
<dbReference type="EMBL" id="CP137853">
    <property type="protein sequence ID" value="WPB87758.1"/>
    <property type="molecule type" value="Genomic_DNA"/>
</dbReference>